<dbReference type="Gene3D" id="3.30.830.10">
    <property type="entry name" value="Metalloenzyme, LuxS/M16 peptidase-like"/>
    <property type="match status" value="1"/>
</dbReference>
<protein>
    <recommendedName>
        <fullName evidence="1">Peptidase M16 middle/third domain-containing protein</fullName>
    </recommendedName>
</protein>
<feature type="domain" description="Peptidase M16 middle/third" evidence="1">
    <location>
        <begin position="2"/>
        <end position="67"/>
    </location>
</feature>
<evidence type="ECO:0000313" key="3">
    <source>
        <dbReference type="Proteomes" id="UP000268350"/>
    </source>
</evidence>
<dbReference type="STRING" id="7266.A0A3B0JLM0"/>
<dbReference type="AlphaFoldDB" id="A0A3B0JLM0"/>
<name>A0A3B0JLM0_DROGU</name>
<dbReference type="Pfam" id="PF16187">
    <property type="entry name" value="Peptidase_M16_M"/>
    <property type="match status" value="1"/>
</dbReference>
<reference evidence="3" key="1">
    <citation type="submission" date="2018-01" db="EMBL/GenBank/DDBJ databases">
        <authorList>
            <person name="Alioto T."/>
            <person name="Alioto T."/>
        </authorList>
    </citation>
    <scope>NUCLEOTIDE SEQUENCE [LARGE SCALE GENOMIC DNA]</scope>
</reference>
<sequence length="132" mass="15457">MPAKCMQLWIESKPMDELFLPEANVFVAHDFKLIRNEQGKPKLLRTDTSELWFRQDDNFNKPNGVVSPQWSEVVGRPKCVTINDHRLVKNRIVTLLRDRHIIRDDRELLSSRRDNKDNFDEIISGTISSVII</sequence>
<keyword evidence="3" id="KW-1185">Reference proteome</keyword>
<evidence type="ECO:0000313" key="2">
    <source>
        <dbReference type="EMBL" id="SPP76300.1"/>
    </source>
</evidence>
<accession>A0A3B0JLM0</accession>
<dbReference type="InterPro" id="IPR032632">
    <property type="entry name" value="Peptidase_M16_M"/>
</dbReference>
<dbReference type="Proteomes" id="UP000268350">
    <property type="component" value="Unassembled WGS sequence"/>
</dbReference>
<dbReference type="EMBL" id="OUUW01000002">
    <property type="protein sequence ID" value="SPP76300.1"/>
    <property type="molecule type" value="Genomic_DNA"/>
</dbReference>
<gene>
    <name evidence="2" type="ORF">DGUA_6G006802</name>
</gene>
<proteinExistence type="predicted"/>
<evidence type="ECO:0000259" key="1">
    <source>
        <dbReference type="Pfam" id="PF16187"/>
    </source>
</evidence>
<organism evidence="2 3">
    <name type="scientific">Drosophila guanche</name>
    <name type="common">Fruit fly</name>
    <dbReference type="NCBI Taxonomy" id="7266"/>
    <lineage>
        <taxon>Eukaryota</taxon>
        <taxon>Metazoa</taxon>
        <taxon>Ecdysozoa</taxon>
        <taxon>Arthropoda</taxon>
        <taxon>Hexapoda</taxon>
        <taxon>Insecta</taxon>
        <taxon>Pterygota</taxon>
        <taxon>Neoptera</taxon>
        <taxon>Endopterygota</taxon>
        <taxon>Diptera</taxon>
        <taxon>Brachycera</taxon>
        <taxon>Muscomorpha</taxon>
        <taxon>Ephydroidea</taxon>
        <taxon>Drosophilidae</taxon>
        <taxon>Drosophila</taxon>
        <taxon>Sophophora</taxon>
    </lineage>
</organism>